<accession>A0A8S5RY81</accession>
<name>A0A8S5RY81_9CAUD</name>
<evidence type="ECO:0000313" key="1">
    <source>
        <dbReference type="EMBL" id="DAF43527.1"/>
    </source>
</evidence>
<proteinExistence type="predicted"/>
<sequence>MKLDGFDELNKKLVQISKNQAIQRNRFVAREAENLLSNTKNYTPVAEVDGGTLRESWKRTRAKEGIVHVYNNTDYALHVEYGHRQKKRWVPGRWENGHFVYDPDEKESGMMLKPRFIKGYKMLSRGLFDIKQTFIQDAEAILGDLFK</sequence>
<dbReference type="Pfam" id="PF04883">
    <property type="entry name" value="HK97-gp10_like"/>
    <property type="match status" value="1"/>
</dbReference>
<dbReference type="EMBL" id="BK032509">
    <property type="protein sequence ID" value="DAF43527.1"/>
    <property type="molecule type" value="Genomic_DNA"/>
</dbReference>
<protein>
    <submittedName>
        <fullName evidence="1">Type I neck protein</fullName>
    </submittedName>
</protein>
<organism evidence="1">
    <name type="scientific">Siphoviridae sp. ctWdm1</name>
    <dbReference type="NCBI Taxonomy" id="2827883"/>
    <lineage>
        <taxon>Viruses</taxon>
        <taxon>Duplodnaviria</taxon>
        <taxon>Heunggongvirae</taxon>
        <taxon>Uroviricota</taxon>
        <taxon>Caudoviricetes</taxon>
    </lineage>
</organism>
<reference evidence="1" key="1">
    <citation type="journal article" date="2021" name="Proc. Natl. Acad. Sci. U.S.A.">
        <title>A Catalog of Tens of Thousands of Viruses from Human Metagenomes Reveals Hidden Associations with Chronic Diseases.</title>
        <authorList>
            <person name="Tisza M.J."/>
            <person name="Buck C.B."/>
        </authorList>
    </citation>
    <scope>NUCLEOTIDE SEQUENCE</scope>
    <source>
        <strain evidence="1">CtWdm1</strain>
    </source>
</reference>
<dbReference type="InterPro" id="IPR010064">
    <property type="entry name" value="HK97-gp10_tail"/>
</dbReference>